<dbReference type="InterPro" id="IPR011042">
    <property type="entry name" value="6-blade_b-propeller_TolB-like"/>
</dbReference>
<keyword evidence="5" id="KW-1185">Reference proteome</keyword>
<dbReference type="Gene3D" id="2.40.10.500">
    <property type="match status" value="2"/>
</dbReference>
<dbReference type="AlphaFoldDB" id="A0A813Y0U7"/>
<comment type="caution">
    <text evidence="3">The sequence shown here is derived from an EMBL/GenBank/DDBJ whole genome shotgun (WGS) entry which is preliminary data.</text>
</comment>
<gene>
    <name evidence="4" type="ORF">EDS130_LOCUS24885</name>
    <name evidence="3" type="ORF">XAT740_LOCUS6696</name>
</gene>
<dbReference type="CDD" id="cd05819">
    <property type="entry name" value="NHL"/>
    <property type="match status" value="1"/>
</dbReference>
<feature type="repeat" description="NHL" evidence="2">
    <location>
        <begin position="401"/>
        <end position="437"/>
    </location>
</feature>
<evidence type="ECO:0000313" key="3">
    <source>
        <dbReference type="EMBL" id="CAF0875066.1"/>
    </source>
</evidence>
<feature type="repeat" description="NHL" evidence="2">
    <location>
        <begin position="456"/>
        <end position="487"/>
    </location>
</feature>
<sequence length="487" mass="55432">MSSGLRKSHCVRCDKERATSKCTGCLQDFCYTHFIQHHQELNKQLEDVYSNYSLFRQALNFQISRTNNELLLRQIDQWEYDSIRLVQQTANECRQILSQHPSNDIHQIDMHLVRLTDQIEAMRHEDDFNEMDINQFKEKLEESKDRLGHLVEELDRSSVVTIQHTSTPLINKILVTVSSQQPLPSININNNSVWKRHGIMIAGGNGRGSKLNQLAYPRGIYVDDDDRTIYLADHDNHRIVRWRFNAMNGEIVAGGNGPGKALNQLDRPTDVIVDKKNDSLIICDRGNSRVVRWFHRSDRSPQVIIPNIYCSRLTIDDNGSLYVSDGERHEVKRWKTGEAEGTVVAGGNGKGDFPNQLNSPTALFVDQDHSVYVSDHHNNRVMKWVDGAMKGMLVAGGHGQGDSRSNLDHPQGLVVDRFGNIYIADSWNHRIVRWAYNAKKGVIIVGGNGRGDNSDQFQYPVGLSFDQDGSLYVVDQNNNRVQKFTLD</sequence>
<name>A0A813Y0U7_ADIRI</name>
<proteinExistence type="predicted"/>
<protein>
    <submittedName>
        <fullName evidence="3">Uncharacterized protein</fullName>
    </submittedName>
</protein>
<dbReference type="PANTHER" id="PTHR24104">
    <property type="entry name" value="E3 UBIQUITIN-PROTEIN LIGASE NHLRC1-RELATED"/>
    <property type="match status" value="1"/>
</dbReference>
<keyword evidence="1" id="KW-0677">Repeat</keyword>
<dbReference type="EMBL" id="CAJNOR010000307">
    <property type="protein sequence ID" value="CAF0875066.1"/>
    <property type="molecule type" value="Genomic_DNA"/>
</dbReference>
<accession>A0A813Y0U7</accession>
<evidence type="ECO:0000256" key="2">
    <source>
        <dbReference type="PROSITE-ProRule" id="PRU00504"/>
    </source>
</evidence>
<organism evidence="3 5">
    <name type="scientific">Adineta ricciae</name>
    <name type="common">Rotifer</name>
    <dbReference type="NCBI Taxonomy" id="249248"/>
    <lineage>
        <taxon>Eukaryota</taxon>
        <taxon>Metazoa</taxon>
        <taxon>Spiralia</taxon>
        <taxon>Gnathifera</taxon>
        <taxon>Rotifera</taxon>
        <taxon>Eurotatoria</taxon>
        <taxon>Bdelloidea</taxon>
        <taxon>Adinetida</taxon>
        <taxon>Adinetidae</taxon>
        <taxon>Adineta</taxon>
    </lineage>
</organism>
<dbReference type="OrthoDB" id="10051993at2759"/>
<reference evidence="3" key="1">
    <citation type="submission" date="2021-02" db="EMBL/GenBank/DDBJ databases">
        <authorList>
            <person name="Nowell W R."/>
        </authorList>
    </citation>
    <scope>NUCLEOTIDE SEQUENCE</scope>
</reference>
<evidence type="ECO:0000256" key="1">
    <source>
        <dbReference type="ARBA" id="ARBA00022737"/>
    </source>
</evidence>
<dbReference type="InterPro" id="IPR050952">
    <property type="entry name" value="TRIM-NHL_E3_ligases"/>
</dbReference>
<evidence type="ECO:0000313" key="5">
    <source>
        <dbReference type="Proteomes" id="UP000663828"/>
    </source>
</evidence>
<dbReference type="SUPFAM" id="SSF101898">
    <property type="entry name" value="NHL repeat"/>
    <property type="match status" value="1"/>
</dbReference>
<dbReference type="InterPro" id="IPR001258">
    <property type="entry name" value="NHL_repeat"/>
</dbReference>
<dbReference type="CDD" id="cd19757">
    <property type="entry name" value="Bbox1"/>
    <property type="match status" value="1"/>
</dbReference>
<dbReference type="PROSITE" id="PS51125">
    <property type="entry name" value="NHL"/>
    <property type="match status" value="2"/>
</dbReference>
<dbReference type="Pfam" id="PF01436">
    <property type="entry name" value="NHL"/>
    <property type="match status" value="3"/>
</dbReference>
<dbReference type="Proteomes" id="UP000663852">
    <property type="component" value="Unassembled WGS sequence"/>
</dbReference>
<dbReference type="Gene3D" id="2.120.10.30">
    <property type="entry name" value="TolB, C-terminal domain"/>
    <property type="match status" value="1"/>
</dbReference>
<evidence type="ECO:0000313" key="4">
    <source>
        <dbReference type="EMBL" id="CAF1192367.1"/>
    </source>
</evidence>
<dbReference type="EMBL" id="CAJNOJ010000143">
    <property type="protein sequence ID" value="CAF1192367.1"/>
    <property type="molecule type" value="Genomic_DNA"/>
</dbReference>
<dbReference type="Proteomes" id="UP000663828">
    <property type="component" value="Unassembled WGS sequence"/>
</dbReference>